<dbReference type="Proteomes" id="UP000663651">
    <property type="component" value="Chromosome"/>
</dbReference>
<keyword evidence="2" id="KW-1185">Reference proteome</keyword>
<organism evidence="1 2">
    <name type="scientific">Geobacter benzoatilyticus</name>
    <dbReference type="NCBI Taxonomy" id="2815309"/>
    <lineage>
        <taxon>Bacteria</taxon>
        <taxon>Pseudomonadati</taxon>
        <taxon>Thermodesulfobacteriota</taxon>
        <taxon>Desulfuromonadia</taxon>
        <taxon>Geobacterales</taxon>
        <taxon>Geobacteraceae</taxon>
        <taxon>Geobacter</taxon>
    </lineage>
</organism>
<accession>A0ABX7Q7E8</accession>
<gene>
    <name evidence="1" type="ORF">JZM60_11865</name>
</gene>
<evidence type="ECO:0000313" key="2">
    <source>
        <dbReference type="Proteomes" id="UP000663651"/>
    </source>
</evidence>
<dbReference type="EMBL" id="CP071382">
    <property type="protein sequence ID" value="QSV47413.1"/>
    <property type="molecule type" value="Genomic_DNA"/>
</dbReference>
<name>A0ABX7Q7E8_9BACT</name>
<protein>
    <submittedName>
        <fullName evidence="1">Uncharacterized protein</fullName>
    </submittedName>
</protein>
<proteinExistence type="predicted"/>
<evidence type="ECO:0000313" key="1">
    <source>
        <dbReference type="EMBL" id="QSV47413.1"/>
    </source>
</evidence>
<reference evidence="1 2" key="1">
    <citation type="submission" date="2021-03" db="EMBL/GenBank/DDBJ databases">
        <title>Geobacter metallireducens gen. nov. sp. nov., a microorganism capable of coupling the complete oxidation of organic compounds to the reduction of iron and other metals.</title>
        <authorList>
            <person name="Li Y."/>
        </authorList>
    </citation>
    <scope>NUCLEOTIDE SEQUENCE [LARGE SCALE GENOMIC DNA]</scope>
    <source>
        <strain evidence="1 2">Jerry-YX</strain>
    </source>
</reference>
<sequence>MDAHSSEFQRLIGVQGEDFQHKLDLVVEGQQMLGERMDRMEAELKAEIRKVDQRVTAVAADLAAHRADTEAHHGVYRVKEG</sequence>